<dbReference type="Proteomes" id="UP000530514">
    <property type="component" value="Unassembled WGS sequence"/>
</dbReference>
<dbReference type="InterPro" id="IPR013325">
    <property type="entry name" value="RNA_pol_sigma_r2"/>
</dbReference>
<evidence type="ECO:0000256" key="2">
    <source>
        <dbReference type="ARBA" id="ARBA00023015"/>
    </source>
</evidence>
<dbReference type="Gene3D" id="1.10.10.10">
    <property type="entry name" value="Winged helix-like DNA-binding domain superfamily/Winged helix DNA-binding domain"/>
    <property type="match status" value="1"/>
</dbReference>
<dbReference type="InterPro" id="IPR013249">
    <property type="entry name" value="RNA_pol_sigma70_r4_t2"/>
</dbReference>
<keyword evidence="5 6" id="KW-0804">Transcription</keyword>
<comment type="similarity">
    <text evidence="1 6">Belongs to the sigma-70 factor family. ECF subfamily.</text>
</comment>
<name>A0A7W2AJ68_9BACL</name>
<keyword evidence="10" id="KW-1185">Reference proteome</keyword>
<feature type="domain" description="RNA polymerase sigma-70 region 2" evidence="7">
    <location>
        <begin position="23"/>
        <end position="89"/>
    </location>
</feature>
<keyword evidence="2 6" id="KW-0805">Transcription regulation</keyword>
<dbReference type="InterPro" id="IPR014284">
    <property type="entry name" value="RNA_pol_sigma-70_dom"/>
</dbReference>
<dbReference type="OrthoDB" id="9785675at2"/>
<dbReference type="InterPro" id="IPR013324">
    <property type="entry name" value="RNA_pol_sigma_r3/r4-like"/>
</dbReference>
<organism evidence="9 10">
    <name type="scientific">Thermoactinomyces daqus</name>
    <dbReference type="NCBI Taxonomy" id="1329516"/>
    <lineage>
        <taxon>Bacteria</taxon>
        <taxon>Bacillati</taxon>
        <taxon>Bacillota</taxon>
        <taxon>Bacilli</taxon>
        <taxon>Bacillales</taxon>
        <taxon>Thermoactinomycetaceae</taxon>
        <taxon>Thermoactinomyces</taxon>
    </lineage>
</organism>
<dbReference type="GO" id="GO:0006950">
    <property type="term" value="P:response to stress"/>
    <property type="evidence" value="ECO:0007669"/>
    <property type="project" value="UniProtKB-ARBA"/>
</dbReference>
<dbReference type="NCBIfam" id="TIGR02937">
    <property type="entry name" value="sigma70-ECF"/>
    <property type="match status" value="1"/>
</dbReference>
<sequence length="183" mass="21688">MDQSLTQLIKQVKQGDKQAFARLVDRYKRQVFYQAYAMLKDREDAEDIAQEAFIKAFFSMNQLESAYAFTAWLSRIVYNLCQDRIKQREKQRRVIREWIHEQRDRISHSGNQIEQKQVQLDLKRALQRLTLEHRTILVLREIQGLSYREISEIIGVPEGTVKSRIHNARLSLRAELEKEGGLK</sequence>
<dbReference type="EMBL" id="JACEIP010000016">
    <property type="protein sequence ID" value="MBA4543464.1"/>
    <property type="molecule type" value="Genomic_DNA"/>
</dbReference>
<dbReference type="AlphaFoldDB" id="A0A7W2AJ68"/>
<evidence type="ECO:0000313" key="10">
    <source>
        <dbReference type="Proteomes" id="UP000530514"/>
    </source>
</evidence>
<dbReference type="RefSeq" id="WP_052154166.1">
    <property type="nucleotide sequence ID" value="NZ_JACEIP010000016.1"/>
</dbReference>
<dbReference type="InterPro" id="IPR007627">
    <property type="entry name" value="RNA_pol_sigma70_r2"/>
</dbReference>
<comment type="caution">
    <text evidence="9">The sequence shown here is derived from an EMBL/GenBank/DDBJ whole genome shotgun (WGS) entry which is preliminary data.</text>
</comment>
<dbReference type="InterPro" id="IPR000838">
    <property type="entry name" value="RNA_pol_sigma70_ECF_CS"/>
</dbReference>
<dbReference type="GO" id="GO:0016987">
    <property type="term" value="F:sigma factor activity"/>
    <property type="evidence" value="ECO:0007669"/>
    <property type="project" value="UniProtKB-KW"/>
</dbReference>
<evidence type="ECO:0000256" key="4">
    <source>
        <dbReference type="ARBA" id="ARBA00023125"/>
    </source>
</evidence>
<proteinExistence type="inferred from homology"/>
<feature type="domain" description="RNA polymerase sigma factor 70 region 4 type 2" evidence="8">
    <location>
        <begin position="121"/>
        <end position="172"/>
    </location>
</feature>
<evidence type="ECO:0000256" key="1">
    <source>
        <dbReference type="ARBA" id="ARBA00010641"/>
    </source>
</evidence>
<dbReference type="PROSITE" id="PS01063">
    <property type="entry name" value="SIGMA70_ECF"/>
    <property type="match status" value="1"/>
</dbReference>
<evidence type="ECO:0000313" key="9">
    <source>
        <dbReference type="EMBL" id="MBA4543464.1"/>
    </source>
</evidence>
<dbReference type="GO" id="GO:0003677">
    <property type="term" value="F:DNA binding"/>
    <property type="evidence" value="ECO:0007669"/>
    <property type="project" value="UniProtKB-KW"/>
</dbReference>
<accession>A0A7W2AJ68</accession>
<evidence type="ECO:0000256" key="5">
    <source>
        <dbReference type="ARBA" id="ARBA00023163"/>
    </source>
</evidence>
<gene>
    <name evidence="9" type="ORF">H1164_11205</name>
</gene>
<dbReference type="PANTHER" id="PTHR43133:SF51">
    <property type="entry name" value="RNA POLYMERASE SIGMA FACTOR"/>
    <property type="match status" value="1"/>
</dbReference>
<evidence type="ECO:0000256" key="6">
    <source>
        <dbReference type="RuleBase" id="RU000716"/>
    </source>
</evidence>
<dbReference type="Pfam" id="PF04542">
    <property type="entry name" value="Sigma70_r2"/>
    <property type="match status" value="1"/>
</dbReference>
<dbReference type="Gene3D" id="1.10.1740.10">
    <property type="match status" value="1"/>
</dbReference>
<dbReference type="SUPFAM" id="SSF88659">
    <property type="entry name" value="Sigma3 and sigma4 domains of RNA polymerase sigma factors"/>
    <property type="match status" value="1"/>
</dbReference>
<dbReference type="InterPro" id="IPR036388">
    <property type="entry name" value="WH-like_DNA-bd_sf"/>
</dbReference>
<keyword evidence="3 6" id="KW-0731">Sigma factor</keyword>
<dbReference type="PANTHER" id="PTHR43133">
    <property type="entry name" value="RNA POLYMERASE ECF-TYPE SIGMA FACTO"/>
    <property type="match status" value="1"/>
</dbReference>
<dbReference type="InterPro" id="IPR039425">
    <property type="entry name" value="RNA_pol_sigma-70-like"/>
</dbReference>
<dbReference type="SUPFAM" id="SSF88946">
    <property type="entry name" value="Sigma2 domain of RNA polymerase sigma factors"/>
    <property type="match status" value="1"/>
</dbReference>
<dbReference type="CDD" id="cd06171">
    <property type="entry name" value="Sigma70_r4"/>
    <property type="match status" value="1"/>
</dbReference>
<dbReference type="GO" id="GO:0006352">
    <property type="term" value="P:DNA-templated transcription initiation"/>
    <property type="evidence" value="ECO:0007669"/>
    <property type="project" value="InterPro"/>
</dbReference>
<keyword evidence="4 6" id="KW-0238">DNA-binding</keyword>
<dbReference type="Pfam" id="PF08281">
    <property type="entry name" value="Sigma70_r4_2"/>
    <property type="match status" value="1"/>
</dbReference>
<evidence type="ECO:0000259" key="8">
    <source>
        <dbReference type="Pfam" id="PF08281"/>
    </source>
</evidence>
<evidence type="ECO:0000259" key="7">
    <source>
        <dbReference type="Pfam" id="PF04542"/>
    </source>
</evidence>
<reference evidence="9 10" key="1">
    <citation type="submission" date="2020-07" db="EMBL/GenBank/DDBJ databases">
        <authorList>
            <person name="Feng H."/>
        </authorList>
    </citation>
    <scope>NUCLEOTIDE SEQUENCE [LARGE SCALE GENOMIC DNA]</scope>
    <source>
        <strain evidence="10">s-11</strain>
    </source>
</reference>
<protein>
    <recommendedName>
        <fullName evidence="6">RNA polymerase sigma factor</fullName>
    </recommendedName>
</protein>
<evidence type="ECO:0000256" key="3">
    <source>
        <dbReference type="ARBA" id="ARBA00023082"/>
    </source>
</evidence>